<evidence type="ECO:0000256" key="1">
    <source>
        <dbReference type="SAM" id="Coils"/>
    </source>
</evidence>
<keyword evidence="4" id="KW-1185">Reference proteome</keyword>
<dbReference type="RefSeq" id="YP_010799746.1">
    <property type="nucleotide sequence ID" value="NC_076688.1"/>
</dbReference>
<feature type="compositionally biased region" description="Polar residues" evidence="2">
    <location>
        <begin position="1"/>
        <end position="21"/>
    </location>
</feature>
<evidence type="ECO:0000313" key="4">
    <source>
        <dbReference type="Proteomes" id="UP000831802"/>
    </source>
</evidence>
<feature type="compositionally biased region" description="Acidic residues" evidence="2">
    <location>
        <begin position="556"/>
        <end position="565"/>
    </location>
</feature>
<name>A0AAE6HWM3_9VIRU</name>
<dbReference type="KEGG" id="vg:80538171"/>
<sequence>MSESDFTISTTPDFIMSTSKPEQVPLPKGSDTPPVYTKTVEEKPKEIVPPPKDKSDSENDSPGEAMAKALKLSLQTPEPETKPALITDENATKDLTPSKPASETGSQKAKKRKERERKTQGFAALQALEKDPVTADPTKMPEPEVEKRQIKLITMPETIRNICAPQDIFNCTMSMDEPEIIYIEPLKNKTTHKLELSRIKLETMRLSSEMSFKICVLRHMFTYGIFGHVEYALPQKPVKIEVYNVAYRLNLIGAMQKPEEVSKALGDNIKAIKDKPLANKAFILGVFKHVPKLFKEALPAGKTQLATFVTKVVAKVNTGFDWDVIAQVRPYYCDEWTGEYEALLHKLKRHQGWRGCFTGGMAPQRVVASGTHAEDALKLFNKIIALVQADAPELPINRIYSVAGSCLNQVNFGKSEEEVMEWYKKERTAAKQGHEQDKKLSLMNKDSSSNAANEAKLRADLEALKEKMKLQEAEHKAIVQAKDTELANMAKTTAPKPDMQIRQLRAELQTERATVMQLREELQENAKTIHALNLGGQKPAQADDVKPSKVKPESAISEETEEGTEDGPVKAWFWPKEHSWYYNTTALVVKIPVATVYAIGVVLLKVIKAPYKWFKTSS</sequence>
<feature type="region of interest" description="Disordered" evidence="2">
    <location>
        <begin position="534"/>
        <end position="566"/>
    </location>
</feature>
<evidence type="ECO:0000313" key="3">
    <source>
        <dbReference type="EMBL" id="QDW92692.1"/>
    </source>
</evidence>
<feature type="coiled-coil region" evidence="1">
    <location>
        <begin position="454"/>
        <end position="525"/>
    </location>
</feature>
<feature type="region of interest" description="Disordered" evidence="2">
    <location>
        <begin position="1"/>
        <end position="127"/>
    </location>
</feature>
<feature type="compositionally biased region" description="Polar residues" evidence="2">
    <location>
        <begin position="93"/>
        <end position="107"/>
    </location>
</feature>
<proteinExistence type="predicted"/>
<feature type="compositionally biased region" description="Basic and acidic residues" evidence="2">
    <location>
        <begin position="541"/>
        <end position="552"/>
    </location>
</feature>
<protein>
    <submittedName>
        <fullName evidence="3">Uncharacterized protein</fullName>
    </submittedName>
</protein>
<evidence type="ECO:0000256" key="2">
    <source>
        <dbReference type="SAM" id="MobiDB-lite"/>
    </source>
</evidence>
<dbReference type="GeneID" id="80538171"/>
<organism evidence="3 4">
    <name type="scientific">Rhizoctonia solani fusarivirus 2</name>
    <dbReference type="NCBI Taxonomy" id="2599954"/>
    <lineage>
        <taxon>Viruses</taxon>
        <taxon>Riboviria</taxon>
        <taxon>Orthornavirae</taxon>
        <taxon>Pisuviricota</taxon>
        <taxon>Duplopiviricetes</taxon>
        <taxon>Durnavirales</taxon>
        <taxon>Fusariviridae</taxon>
        <taxon>Betafusarivirus</taxon>
        <taxon>Betafusarivirus brasiliensis</taxon>
    </lineage>
</organism>
<dbReference type="Proteomes" id="UP000831802">
    <property type="component" value="Segment"/>
</dbReference>
<dbReference type="EMBL" id="MK558256">
    <property type="protein sequence ID" value="QDW92692.1"/>
    <property type="molecule type" value="Genomic_RNA"/>
</dbReference>
<accession>A0AAE6HWM3</accession>
<feature type="compositionally biased region" description="Basic and acidic residues" evidence="2">
    <location>
        <begin position="39"/>
        <end position="57"/>
    </location>
</feature>
<reference evidence="3" key="1">
    <citation type="journal article" date="2019" name="Front. Cell. Infect. Microbiol.">
        <title>Extreme Diversity of Mycoviruses Present in Isolates of Rhizoctonia solani AG2-2 LP From Zoysia japonica From Brazil.</title>
        <authorList>
            <person name="Picarelli M.A.S.C."/>
            <person name="Forgia M."/>
            <person name="Rivas E.B."/>
            <person name="Nerva L."/>
            <person name="Chiapello M."/>
            <person name="Turina M."/>
            <person name="Colariccio A."/>
        </authorList>
    </citation>
    <scope>NUCLEOTIDE SEQUENCE</scope>
    <source>
        <strain evidence="3">BR17</strain>
    </source>
</reference>
<keyword evidence="1" id="KW-0175">Coiled coil</keyword>